<dbReference type="InterPro" id="IPR036736">
    <property type="entry name" value="ACP-like_sf"/>
</dbReference>
<dbReference type="Gene3D" id="3.40.50.1000">
    <property type="entry name" value="HAD superfamily/HAD-like"/>
    <property type="match status" value="1"/>
</dbReference>
<dbReference type="SUPFAM" id="SSF56801">
    <property type="entry name" value="Acetyl-CoA synthetase-like"/>
    <property type="match status" value="1"/>
</dbReference>
<keyword evidence="6" id="KW-1185">Reference proteome</keyword>
<dbReference type="Gene3D" id="1.10.1200.10">
    <property type="entry name" value="ACP-like"/>
    <property type="match status" value="2"/>
</dbReference>
<dbReference type="SUPFAM" id="SSF47336">
    <property type="entry name" value="ACP-like"/>
    <property type="match status" value="1"/>
</dbReference>
<dbReference type="SUPFAM" id="SSF53474">
    <property type="entry name" value="alpha/beta-Hydrolases"/>
    <property type="match status" value="1"/>
</dbReference>
<dbReference type="InterPro" id="IPR020845">
    <property type="entry name" value="AMP-binding_CS"/>
</dbReference>
<reference evidence="6" key="1">
    <citation type="journal article" date="2019" name="Int. J. Syst. Evol. Microbiol.">
        <title>The Global Catalogue of Microorganisms (GCM) 10K type strain sequencing project: providing services to taxonomists for standard genome sequencing and annotation.</title>
        <authorList>
            <consortium name="The Broad Institute Genomics Platform"/>
            <consortium name="The Broad Institute Genome Sequencing Center for Infectious Disease"/>
            <person name="Wu L."/>
            <person name="Ma J."/>
        </authorList>
    </citation>
    <scope>NUCLEOTIDE SEQUENCE [LARGE SCALE GENOMIC DNA]</scope>
    <source>
        <strain evidence="6">LMG 29894</strain>
    </source>
</reference>
<feature type="domain" description="Carrier" evidence="4">
    <location>
        <begin position="1068"/>
        <end position="1143"/>
    </location>
</feature>
<dbReference type="PANTHER" id="PTHR45527:SF1">
    <property type="entry name" value="FATTY ACID SYNTHASE"/>
    <property type="match status" value="1"/>
</dbReference>
<accession>A0ABV8MLR9</accession>
<dbReference type="Gene3D" id="3.40.50.1820">
    <property type="entry name" value="alpha/beta hydrolase"/>
    <property type="match status" value="1"/>
</dbReference>
<dbReference type="InterPro" id="IPR001242">
    <property type="entry name" value="Condensation_dom"/>
</dbReference>
<evidence type="ECO:0000313" key="6">
    <source>
        <dbReference type="Proteomes" id="UP001595791"/>
    </source>
</evidence>
<protein>
    <submittedName>
        <fullName evidence="5">Amino acid adenylation domain-containing protein</fullName>
    </submittedName>
</protein>
<dbReference type="InterPro" id="IPR009081">
    <property type="entry name" value="PP-bd_ACP"/>
</dbReference>
<dbReference type="PANTHER" id="PTHR45527">
    <property type="entry name" value="NONRIBOSOMAL PEPTIDE SYNTHETASE"/>
    <property type="match status" value="1"/>
</dbReference>
<evidence type="ECO:0000259" key="4">
    <source>
        <dbReference type="PROSITE" id="PS50075"/>
    </source>
</evidence>
<evidence type="ECO:0000313" key="5">
    <source>
        <dbReference type="EMBL" id="MFC4159107.1"/>
    </source>
</evidence>
<dbReference type="Pfam" id="PF00550">
    <property type="entry name" value="PP-binding"/>
    <property type="match status" value="2"/>
</dbReference>
<dbReference type="InterPro" id="IPR023213">
    <property type="entry name" value="CAT-like_dom_sf"/>
</dbReference>
<dbReference type="Pfam" id="PF13193">
    <property type="entry name" value="AMP-binding_C"/>
    <property type="match status" value="1"/>
</dbReference>
<dbReference type="Pfam" id="PF00501">
    <property type="entry name" value="AMP-binding"/>
    <property type="match status" value="1"/>
</dbReference>
<dbReference type="InterPro" id="IPR020806">
    <property type="entry name" value="PKS_PP-bd"/>
</dbReference>
<dbReference type="RefSeq" id="WP_378162507.1">
    <property type="nucleotide sequence ID" value="NZ_JBHSBU010000001.1"/>
</dbReference>
<feature type="domain" description="Carrier" evidence="4">
    <location>
        <begin position="2093"/>
        <end position="2174"/>
    </location>
</feature>
<dbReference type="InterPro" id="IPR042099">
    <property type="entry name" value="ANL_N_sf"/>
</dbReference>
<dbReference type="InterPro" id="IPR010037">
    <property type="entry name" value="FkbH_domain"/>
</dbReference>
<dbReference type="InterPro" id="IPR029058">
    <property type="entry name" value="AB_hydrolase_fold"/>
</dbReference>
<dbReference type="SUPFAM" id="SSF56784">
    <property type="entry name" value="HAD-like"/>
    <property type="match status" value="1"/>
</dbReference>
<dbReference type="InterPro" id="IPR036514">
    <property type="entry name" value="SGNH_hydro_sf"/>
</dbReference>
<dbReference type="Pfam" id="PF00975">
    <property type="entry name" value="Thioesterase"/>
    <property type="match status" value="1"/>
</dbReference>
<dbReference type="InterPro" id="IPR036412">
    <property type="entry name" value="HAD-like_sf"/>
</dbReference>
<dbReference type="Pfam" id="PF00668">
    <property type="entry name" value="Condensation"/>
    <property type="match status" value="2"/>
</dbReference>
<proteinExistence type="predicted"/>
<keyword evidence="3" id="KW-0597">Phosphoprotein</keyword>
<dbReference type="InterPro" id="IPR006162">
    <property type="entry name" value="Ppantetheine_attach_site"/>
</dbReference>
<dbReference type="Proteomes" id="UP001595791">
    <property type="component" value="Unassembled WGS sequence"/>
</dbReference>
<dbReference type="InterPro" id="IPR025110">
    <property type="entry name" value="AMP-bd_C"/>
</dbReference>
<dbReference type="NCBIfam" id="TIGR01681">
    <property type="entry name" value="HAD-SF-IIIC"/>
    <property type="match status" value="1"/>
</dbReference>
<dbReference type="InterPro" id="IPR020802">
    <property type="entry name" value="TesA-like"/>
</dbReference>
<evidence type="ECO:0000256" key="2">
    <source>
        <dbReference type="ARBA" id="ARBA00022450"/>
    </source>
</evidence>
<dbReference type="PROSITE" id="PS00455">
    <property type="entry name" value="AMP_BINDING"/>
    <property type="match status" value="1"/>
</dbReference>
<dbReference type="Gene3D" id="3.40.50.1110">
    <property type="entry name" value="SGNH hydrolase"/>
    <property type="match status" value="1"/>
</dbReference>
<organism evidence="5 6">
    <name type="scientific">Chitinimonas lacunae</name>
    <dbReference type="NCBI Taxonomy" id="1963018"/>
    <lineage>
        <taxon>Bacteria</taxon>
        <taxon>Pseudomonadati</taxon>
        <taxon>Pseudomonadota</taxon>
        <taxon>Betaproteobacteria</taxon>
        <taxon>Neisseriales</taxon>
        <taxon>Chitinibacteraceae</taxon>
        <taxon>Chitinimonas</taxon>
    </lineage>
</organism>
<dbReference type="NCBIfam" id="TIGR01733">
    <property type="entry name" value="AA-adenyl-dom"/>
    <property type="match status" value="1"/>
</dbReference>
<dbReference type="Gene3D" id="3.30.559.10">
    <property type="entry name" value="Chloramphenicol acetyltransferase-like domain"/>
    <property type="match status" value="2"/>
</dbReference>
<dbReference type="InterPro" id="IPR000873">
    <property type="entry name" value="AMP-dep_synth/lig_dom"/>
</dbReference>
<dbReference type="InterPro" id="IPR010071">
    <property type="entry name" value="AA_adenyl_dom"/>
</dbReference>
<dbReference type="EMBL" id="JBHSBU010000001">
    <property type="protein sequence ID" value="MFC4159107.1"/>
    <property type="molecule type" value="Genomic_DNA"/>
</dbReference>
<name>A0ABV8MLR9_9NEIS</name>
<dbReference type="CDD" id="cd05930">
    <property type="entry name" value="A_NRPS"/>
    <property type="match status" value="1"/>
</dbReference>
<dbReference type="Gene3D" id="3.40.50.12780">
    <property type="entry name" value="N-terminal domain of ligase-like"/>
    <property type="match status" value="1"/>
</dbReference>
<dbReference type="CDD" id="cd19531">
    <property type="entry name" value="LCL_NRPS-like"/>
    <property type="match status" value="1"/>
</dbReference>
<dbReference type="PROSITE" id="PS00012">
    <property type="entry name" value="PHOSPHOPANTETHEINE"/>
    <property type="match status" value="1"/>
</dbReference>
<dbReference type="InterPro" id="IPR023214">
    <property type="entry name" value="HAD_sf"/>
</dbReference>
<dbReference type="Gene3D" id="3.30.300.30">
    <property type="match status" value="1"/>
</dbReference>
<comment type="caution">
    <text evidence="5">The sequence shown here is derived from an EMBL/GenBank/DDBJ whole genome shotgun (WGS) entry which is preliminary data.</text>
</comment>
<dbReference type="InterPro" id="IPR001031">
    <property type="entry name" value="Thioesterase"/>
</dbReference>
<dbReference type="InterPro" id="IPR045851">
    <property type="entry name" value="AMP-bd_C_sf"/>
</dbReference>
<dbReference type="SUPFAM" id="SSF52777">
    <property type="entry name" value="CoA-dependent acyltransferases"/>
    <property type="match status" value="4"/>
</dbReference>
<dbReference type="NCBIfam" id="TIGR01686">
    <property type="entry name" value="FkbH"/>
    <property type="match status" value="1"/>
</dbReference>
<comment type="cofactor">
    <cofactor evidence="1">
        <name>pantetheine 4'-phosphate</name>
        <dbReference type="ChEBI" id="CHEBI:47942"/>
    </cofactor>
</comment>
<evidence type="ECO:0000256" key="1">
    <source>
        <dbReference type="ARBA" id="ARBA00001957"/>
    </source>
</evidence>
<evidence type="ECO:0000256" key="3">
    <source>
        <dbReference type="ARBA" id="ARBA00022553"/>
    </source>
</evidence>
<dbReference type="InterPro" id="IPR010033">
    <property type="entry name" value="HAD_SF_ppase_IIIC"/>
</dbReference>
<dbReference type="Gene3D" id="3.30.559.30">
    <property type="entry name" value="Nonribosomal peptide synthetase, condensation domain"/>
    <property type="match status" value="2"/>
</dbReference>
<dbReference type="CDD" id="cd19543">
    <property type="entry name" value="DCL_NRPS"/>
    <property type="match status" value="1"/>
</dbReference>
<gene>
    <name evidence="5" type="ORF">ACFOW7_07025</name>
</gene>
<sequence>MIERSNIKNLYALSPLQEGMLYHALREPDSHAYFEQIDYGLDGPLDVVRWQAAWQKLVDRHDILRTVFAVRKVPQPVQLVLKQAPLLFHYEDLSALDAEARQSAMARYKAADVARGFELTREVPLRLALFKVGERLHRVVWSFHHILLDGWSLAILERDLDALYLAELHGTPLRLPPAPPFSAYIRWLADRDRHASRDFWRTLLAGFEIATPMPHRLEARFGTASQQDYAAGEVRHTLAPATVAGLQTLAREAGVTLSEVVQTLWGLLLGRLNGRRDAVFAATVSGRPSDLAEAERTVGIFINAVPVRVRFDDNPPLRQLLGRVQQAAIAAREHHHHPLSEAMNDHPLRQALIDHVLVFENYPQAEATAPDPDLPRPIEDDVGLFEYTHYPFECQFLPGDDTVLRLRFHRGLYDSAVMAEVAARFETLAEAAIANPEQGAIELAEAERRTPAPGPIGVAASFTAEPVADAARRWLREWACPAEIVLAPYNQCLQALHDPASPLNRGRFGLLLFRFADALRDLADDGQALSQLDQLGSAMLDAVRNRPGGLPLVVFGLPCAGTDSAEARHAQAWQRRFEAEVAELPGVTVRQIDELLRQEVDGPLFDPVADLVGHLPYSTAGCAALGAELARAVVCRARPPFKVIAVDCDNTLWGDVCGEVGPEGVVLSEGHLALQSFLLARRAEGWLIALASKNVEADVWAVFERRSEMLLKREHVSAAAINWQPKSDNLRALARELNLGVDSFVLLDDSPAECTEVMNGCPEALALPLPADARQFPAWLARVWAFDVAEITREDRERADLLRAERERDSLRERLSERDDGTFARQIGLTVRIGPARPWQWTRLSQLSLRTNQFNLSGRRRSESEIGEFATTAGQMALAVEVEDRFGRYGLTGALLLRLDSPGRCLEIDTLLLSCRVLGRRAEWAILCALGRLARRSGCERITAPLRPTERNQPVRDFLATAPWRSLGDDNFECRLSELGAEIDAVTLLDDYCFPEQEPAAPPPSAITSVPTSTEPTTRLVRPAFPLALVNEARLRHGLHYLPLLAYCRGWTAAATVQSGHAAPVSTPPAGPAEEKIAAIFAEVLGHSAIDALRPFAEQGGHSLHAVRVVSRIEHVFGCAIALVDFFRHDTVRALAGLLAASPASAAGRRPIAPVAEAEHYPVSPQQERMWLLSRLGAASAYQLGAAFRLRGRLDAQALAAAVTDTVARHDMLRTIYLETAEGLRQCILPKGPVLEVCDWPGEAESASREIGRRLREPLRLDAEPPVRFLLYRLGPAEAVLGIVLHHIAGDGWSFGLLLDSLAAAYNGRPDREGSVLRYRDYAVWTRSAEAAQEWQRARAYWRERLAAPGPIAMIPPDRPRPAQPSGRGASVERRLCADAELLQRRLAAQRSGLFGFVTAALAVLLYRHDREGRVRLGTPVAGRDRPEIESTVGLFVNTVVLDLELDGEDSFAEVLSSATERAQAALDHAAWPFDRLVDELTPVRQPGRHPLFDALLVLQNSPRPPASLEGVAVDDLPLDSEGAAFDLVFEFGVDRDGALSCRLRYSLDLYEPATAARLLARLETLLSAALDQPQRPIGSLPLLDGSEAALLAGFGRGEPQAAPLADLGRWFSEQAARTPERTALRGETGTFSYAELDRRARRLAHTLLRQPGVVPGNIVAVLHERDADWAVALLATLQAGCVYLPLDPRHPDARLRELIEDAGALTVLTRPALAHRLRAAGVPTMVELFCEQGEGEAAELPAVRPDPDAPAYLLYTSGSTGRPKGVKVSQRAFANMIADQMQAFAMTADDTALQLAACCFDASLSECFMAWLCGAALALVDGATARDPVRLGRFLRDHQVSVATFTPSHLRHLDPADLASLRCLILAGEAAFAHDLERVARPGLTVFNAYGPTETAVCATLGAVAAADGQGRLPIGRPIANSRIRIVNAQDHDQPIGVAGELCVEGIGVALGYLNRPGESLARFYRTAAGERGYRTGDLALWRDDGRLIYLGRRDDQVKIRGQRCEPGELEAALLAQPGVTAAAVTVETGVDGDQLLAFLCGEPTDEAVLRHRLAALLPPHLLPARLRWLDQLPLTVNGKVDRAALAALPVAPSATTTPLPASPWLETVLEGFRSVLPTIEIDADFFAAGGNSLAAMRLARELERRLGLPCPAELIFEHPSPRRLADALARPCATTVSSGRLRRYGAGNSDSTLLALPPSPGLGVVYAALAAHWPGRSLLSLDVDFEQIAPWLDGLADEVADCRDGKRLTLLGYSGGGKLALGLAARLADRGCAVERVLLLDCWHVDGAREAAATPLSEGLVALAAQPGERLTAARERLLQRERRYREAIDAFLPTEPLVCPVVHLLADLGGALPPHQWWRDWSHLATGYEEIPLGASHHQLLAPAQLQASAAAILAAWQGADAAVG</sequence>
<dbReference type="SMART" id="SM00823">
    <property type="entry name" value="PKS_PP"/>
    <property type="match status" value="2"/>
</dbReference>
<keyword evidence="2" id="KW-0596">Phosphopantetheine</keyword>
<dbReference type="PROSITE" id="PS50075">
    <property type="entry name" value="CARRIER"/>
    <property type="match status" value="2"/>
</dbReference>
<dbReference type="SMART" id="SM00824">
    <property type="entry name" value="PKS_TE"/>
    <property type="match status" value="1"/>
</dbReference>